<feature type="region of interest" description="Disordered" evidence="1">
    <location>
        <begin position="1"/>
        <end position="21"/>
    </location>
</feature>
<evidence type="ECO:0000313" key="3">
    <source>
        <dbReference type="Proteomes" id="UP001190926"/>
    </source>
</evidence>
<gene>
    <name evidence="2" type="ORF">C2S53_015791</name>
</gene>
<dbReference type="InterPro" id="IPR038765">
    <property type="entry name" value="Papain-like_cys_pep_sf"/>
</dbReference>
<dbReference type="Proteomes" id="UP001190926">
    <property type="component" value="Unassembled WGS sequence"/>
</dbReference>
<sequence>MNSSSSSSVKSEARSPFIRAPVEQMNVDRRLKRKLDFDPDPYLNGPLMEIGCSIPGPSMKRISRHLIDETITQPLDDLTKPTEAVDLIGRSDEVKDSCAGSHDAPKLFFPRNLYPSRDMIRSQPTANIPGASSHTLEEPSFNIKVINQALQMTRICPPMESADEHAFEDWYNSPDPLKKVMRIPVPTMEVQGVARDWFRSILDRHELISDQHIDSILHLFIIERKRHGVWLEKWTIMDMVCWQALTQPNYEYVRELVTPYVLDDCPATVGGVSSLYDPKSFMLKFDDYIPVFECMSCHIPKLLHDAKIVFHHDGKVLPHCPKWEITRFYNTPQQKLKQDCAIMALKYLTCLMNKEDINTVDPNACDARRLSYCSALYKFGMNLLRDGRGLNV</sequence>
<comment type="caution">
    <text evidence="2">The sequence shown here is derived from an EMBL/GenBank/DDBJ whole genome shotgun (WGS) entry which is preliminary data.</text>
</comment>
<dbReference type="SUPFAM" id="SSF54001">
    <property type="entry name" value="Cysteine proteinases"/>
    <property type="match status" value="1"/>
</dbReference>
<keyword evidence="3" id="KW-1185">Reference proteome</keyword>
<dbReference type="EMBL" id="SDAM02000137">
    <property type="protein sequence ID" value="KAH6827869.1"/>
    <property type="molecule type" value="Genomic_DNA"/>
</dbReference>
<dbReference type="AlphaFoldDB" id="A0AAD4J6J7"/>
<organism evidence="2 3">
    <name type="scientific">Perilla frutescens var. hirtella</name>
    <name type="common">Perilla citriodora</name>
    <name type="synonym">Perilla setoyensis</name>
    <dbReference type="NCBI Taxonomy" id="608512"/>
    <lineage>
        <taxon>Eukaryota</taxon>
        <taxon>Viridiplantae</taxon>
        <taxon>Streptophyta</taxon>
        <taxon>Embryophyta</taxon>
        <taxon>Tracheophyta</taxon>
        <taxon>Spermatophyta</taxon>
        <taxon>Magnoliopsida</taxon>
        <taxon>eudicotyledons</taxon>
        <taxon>Gunneridae</taxon>
        <taxon>Pentapetalae</taxon>
        <taxon>asterids</taxon>
        <taxon>lamiids</taxon>
        <taxon>Lamiales</taxon>
        <taxon>Lamiaceae</taxon>
        <taxon>Nepetoideae</taxon>
        <taxon>Elsholtzieae</taxon>
        <taxon>Perilla</taxon>
    </lineage>
</organism>
<evidence type="ECO:0000313" key="2">
    <source>
        <dbReference type="EMBL" id="KAH6827869.1"/>
    </source>
</evidence>
<evidence type="ECO:0000256" key="1">
    <source>
        <dbReference type="SAM" id="MobiDB-lite"/>
    </source>
</evidence>
<accession>A0AAD4J6J7</accession>
<proteinExistence type="predicted"/>
<reference evidence="2 3" key="1">
    <citation type="journal article" date="2021" name="Nat. Commun.">
        <title>Incipient diploidization of the medicinal plant Perilla within 10,000 years.</title>
        <authorList>
            <person name="Zhang Y."/>
            <person name="Shen Q."/>
            <person name="Leng L."/>
            <person name="Zhang D."/>
            <person name="Chen S."/>
            <person name="Shi Y."/>
            <person name="Ning Z."/>
            <person name="Chen S."/>
        </authorList>
    </citation>
    <scope>NUCLEOTIDE SEQUENCE [LARGE SCALE GENOMIC DNA]</scope>
    <source>
        <strain evidence="3">cv. PC099</strain>
    </source>
</reference>
<name>A0AAD4J6J7_PERFH</name>
<protein>
    <submittedName>
        <fullName evidence="2">Uncharacterized protein</fullName>
    </submittedName>
</protein>